<sequence length="176" mass="18869">MNPKPRQLGNLEPRKNHTYEIPRTELWVPLSELYGRQIPFFVSFMALTAFNAGAPTMAALIVLRFFAGSFGSSPLTNAGGVVADMFHANEQGLATALFDMAPFLGPTIGPIAGGFLGEHEGFGRVAGMSAIFTGILWIVNSLVIPKPMPPISCVAEQLSFRNGLGSLRQQYSVPGS</sequence>
<evidence type="ECO:0000256" key="1">
    <source>
        <dbReference type="ARBA" id="ARBA00004651"/>
    </source>
</evidence>
<accession>A0A8H4WNT6</accession>
<keyword evidence="4 8" id="KW-0812">Transmembrane</keyword>
<evidence type="ECO:0000256" key="4">
    <source>
        <dbReference type="ARBA" id="ARBA00022692"/>
    </source>
</evidence>
<dbReference type="EMBL" id="JABFAI010000442">
    <property type="protein sequence ID" value="KAF4944374.1"/>
    <property type="molecule type" value="Genomic_DNA"/>
</dbReference>
<dbReference type="InterPro" id="IPR011701">
    <property type="entry name" value="MFS"/>
</dbReference>
<keyword evidence="7" id="KW-0325">Glycoprotein</keyword>
<dbReference type="Gene3D" id="1.20.1720.10">
    <property type="entry name" value="Multidrug resistance protein D"/>
    <property type="match status" value="1"/>
</dbReference>
<evidence type="ECO:0000256" key="6">
    <source>
        <dbReference type="ARBA" id="ARBA00023136"/>
    </source>
</evidence>
<evidence type="ECO:0000256" key="8">
    <source>
        <dbReference type="SAM" id="Phobius"/>
    </source>
</evidence>
<dbReference type="InterPro" id="IPR036259">
    <property type="entry name" value="MFS_trans_sf"/>
</dbReference>
<reference evidence="9" key="2">
    <citation type="submission" date="2020-05" db="EMBL/GenBank/DDBJ databases">
        <authorList>
            <person name="Kim H.-S."/>
            <person name="Proctor R.H."/>
            <person name="Brown D.W."/>
        </authorList>
    </citation>
    <scope>NUCLEOTIDE SEQUENCE</scope>
    <source>
        <strain evidence="9">NRRL 45417</strain>
    </source>
</reference>
<feature type="transmembrane region" description="Helical" evidence="8">
    <location>
        <begin position="40"/>
        <end position="67"/>
    </location>
</feature>
<name>A0A8H4WNT6_9HYPO</name>
<evidence type="ECO:0000313" key="10">
    <source>
        <dbReference type="Proteomes" id="UP000604273"/>
    </source>
</evidence>
<dbReference type="SUPFAM" id="SSF103473">
    <property type="entry name" value="MFS general substrate transporter"/>
    <property type="match status" value="1"/>
</dbReference>
<keyword evidence="3" id="KW-1003">Cell membrane</keyword>
<evidence type="ECO:0000313" key="9">
    <source>
        <dbReference type="EMBL" id="KAF4944374.1"/>
    </source>
</evidence>
<evidence type="ECO:0008006" key="11">
    <source>
        <dbReference type="Google" id="ProtNLM"/>
    </source>
</evidence>
<keyword evidence="6 8" id="KW-0472">Membrane</keyword>
<dbReference type="Pfam" id="PF07690">
    <property type="entry name" value="MFS_1"/>
    <property type="match status" value="1"/>
</dbReference>
<dbReference type="GO" id="GO:0005886">
    <property type="term" value="C:plasma membrane"/>
    <property type="evidence" value="ECO:0007669"/>
    <property type="project" value="UniProtKB-SubCell"/>
</dbReference>
<dbReference type="PANTHER" id="PTHR23502">
    <property type="entry name" value="MAJOR FACILITATOR SUPERFAMILY"/>
    <property type="match status" value="1"/>
</dbReference>
<proteinExistence type="predicted"/>
<protein>
    <recommendedName>
        <fullName evidence="11">Major facilitator superfamily (MFS) profile domain-containing protein</fullName>
    </recommendedName>
</protein>
<evidence type="ECO:0000256" key="2">
    <source>
        <dbReference type="ARBA" id="ARBA00022448"/>
    </source>
</evidence>
<gene>
    <name evidence="9" type="ORF">FGADI_12747</name>
</gene>
<dbReference type="AlphaFoldDB" id="A0A8H4WNT6"/>
<dbReference type="PANTHER" id="PTHR23502:SF186">
    <property type="entry name" value="MAJOR FACILITATOR SUPERFAMILY (MFS) PROFILE DOMAIN-CONTAINING PROTEIN"/>
    <property type="match status" value="1"/>
</dbReference>
<keyword evidence="5 8" id="KW-1133">Transmembrane helix</keyword>
<dbReference type="OrthoDB" id="446368at2759"/>
<keyword evidence="10" id="KW-1185">Reference proteome</keyword>
<dbReference type="GO" id="GO:0022857">
    <property type="term" value="F:transmembrane transporter activity"/>
    <property type="evidence" value="ECO:0007669"/>
    <property type="project" value="InterPro"/>
</dbReference>
<organism evidence="9 10">
    <name type="scientific">Fusarium gaditjirri</name>
    <dbReference type="NCBI Taxonomy" id="282569"/>
    <lineage>
        <taxon>Eukaryota</taxon>
        <taxon>Fungi</taxon>
        <taxon>Dikarya</taxon>
        <taxon>Ascomycota</taxon>
        <taxon>Pezizomycotina</taxon>
        <taxon>Sordariomycetes</taxon>
        <taxon>Hypocreomycetidae</taxon>
        <taxon>Hypocreales</taxon>
        <taxon>Nectriaceae</taxon>
        <taxon>Fusarium</taxon>
        <taxon>Fusarium nisikadoi species complex</taxon>
    </lineage>
</organism>
<feature type="transmembrane region" description="Helical" evidence="8">
    <location>
        <begin position="125"/>
        <end position="144"/>
    </location>
</feature>
<evidence type="ECO:0000256" key="3">
    <source>
        <dbReference type="ARBA" id="ARBA00022475"/>
    </source>
</evidence>
<evidence type="ECO:0000256" key="7">
    <source>
        <dbReference type="ARBA" id="ARBA00023180"/>
    </source>
</evidence>
<comment type="caution">
    <text evidence="9">The sequence shown here is derived from an EMBL/GenBank/DDBJ whole genome shotgun (WGS) entry which is preliminary data.</text>
</comment>
<reference evidence="9" key="1">
    <citation type="journal article" date="2020" name="BMC Genomics">
        <title>Correction to: Identification and distribution of gene clusters required for synthesis of sphingolipid metabolism inhibitors in diverse species of the filamentous fungus Fusarium.</title>
        <authorList>
            <person name="Kim H.S."/>
            <person name="Lohmar J.M."/>
            <person name="Busman M."/>
            <person name="Brown D.W."/>
            <person name="Naumann T.A."/>
            <person name="Divon H.H."/>
            <person name="Lysoe E."/>
            <person name="Uhlig S."/>
            <person name="Proctor R.H."/>
        </authorList>
    </citation>
    <scope>NUCLEOTIDE SEQUENCE</scope>
    <source>
        <strain evidence="9">NRRL 45417</strain>
    </source>
</reference>
<comment type="subcellular location">
    <subcellularLocation>
        <location evidence="1">Cell membrane</location>
        <topology evidence="1">Multi-pass membrane protein</topology>
    </subcellularLocation>
</comment>
<evidence type="ECO:0000256" key="5">
    <source>
        <dbReference type="ARBA" id="ARBA00022989"/>
    </source>
</evidence>
<dbReference type="Proteomes" id="UP000604273">
    <property type="component" value="Unassembled WGS sequence"/>
</dbReference>
<keyword evidence="2" id="KW-0813">Transport</keyword>